<dbReference type="PANTHER" id="PTHR30149:SF0">
    <property type="entry name" value="HYDROGENASE MATURATION FACTOR HYPD"/>
    <property type="match status" value="1"/>
</dbReference>
<dbReference type="InterPro" id="IPR042243">
    <property type="entry name" value="HypD_1"/>
</dbReference>
<dbReference type="Pfam" id="PF01924">
    <property type="entry name" value="HypD"/>
    <property type="match status" value="1"/>
</dbReference>
<protein>
    <submittedName>
        <fullName evidence="4">Hydrogenase expression/formation protein HypD</fullName>
    </submittedName>
</protein>
<dbReference type="GO" id="GO:0051539">
    <property type="term" value="F:4 iron, 4 sulfur cluster binding"/>
    <property type="evidence" value="ECO:0007669"/>
    <property type="project" value="TreeGrafter"/>
</dbReference>
<dbReference type="InterPro" id="IPR002780">
    <property type="entry name" value="Hyd_form_HypD"/>
</dbReference>
<dbReference type="GO" id="GO:0070025">
    <property type="term" value="F:carbon monoxide binding"/>
    <property type="evidence" value="ECO:0007669"/>
    <property type="project" value="TreeGrafter"/>
</dbReference>
<evidence type="ECO:0000256" key="3">
    <source>
        <dbReference type="ARBA" id="ARBA00023004"/>
    </source>
</evidence>
<keyword evidence="2" id="KW-0479">Metal-binding</keyword>
<evidence type="ECO:0000313" key="5">
    <source>
        <dbReference type="Proteomes" id="UP000184404"/>
    </source>
</evidence>
<reference evidence="4 5" key="1">
    <citation type="submission" date="2016-11" db="EMBL/GenBank/DDBJ databases">
        <authorList>
            <person name="Jaros S."/>
            <person name="Januszkiewicz K."/>
            <person name="Wedrychowicz H."/>
        </authorList>
    </citation>
    <scope>NUCLEOTIDE SEQUENCE [LARGE SCALE GENOMIC DNA]</scope>
    <source>
        <strain evidence="4 5">DSM 10502</strain>
    </source>
</reference>
<organism evidence="4 5">
    <name type="scientific">Schwartzia succinivorans DSM 10502</name>
    <dbReference type="NCBI Taxonomy" id="1123243"/>
    <lineage>
        <taxon>Bacteria</taxon>
        <taxon>Bacillati</taxon>
        <taxon>Bacillota</taxon>
        <taxon>Negativicutes</taxon>
        <taxon>Selenomonadales</taxon>
        <taxon>Selenomonadaceae</taxon>
        <taxon>Schwartzia</taxon>
    </lineage>
</organism>
<comment type="similarity">
    <text evidence="1">Belongs to the HypD family.</text>
</comment>
<dbReference type="RefSeq" id="WP_072936560.1">
    <property type="nucleotide sequence ID" value="NZ_FQUG01000016.1"/>
</dbReference>
<accession>A0A1M5B0U0</accession>
<dbReference type="OrthoDB" id="9770424at2"/>
<gene>
    <name evidence="4" type="ORF">SAMN02745190_02480</name>
</gene>
<keyword evidence="5" id="KW-1185">Reference proteome</keyword>
<evidence type="ECO:0000313" key="4">
    <source>
        <dbReference type="EMBL" id="SHF36073.1"/>
    </source>
</evidence>
<dbReference type="Proteomes" id="UP000184404">
    <property type="component" value="Unassembled WGS sequence"/>
</dbReference>
<dbReference type="AlphaFoldDB" id="A0A1M5B0U0"/>
<dbReference type="InterPro" id="IPR042244">
    <property type="entry name" value="HypD_2_sf"/>
</dbReference>
<dbReference type="Gene3D" id="3.40.50.11740">
    <property type="entry name" value="HypD, alpha/beta domain 2"/>
    <property type="match status" value="2"/>
</dbReference>
<evidence type="ECO:0000256" key="2">
    <source>
        <dbReference type="ARBA" id="ARBA00022723"/>
    </source>
</evidence>
<dbReference type="Gene3D" id="6.10.20.100">
    <property type="match status" value="1"/>
</dbReference>
<dbReference type="GO" id="GO:0051604">
    <property type="term" value="P:protein maturation"/>
    <property type="evidence" value="ECO:0007669"/>
    <property type="project" value="TreeGrafter"/>
</dbReference>
<proteinExistence type="inferred from homology"/>
<dbReference type="NCBIfam" id="TIGR00075">
    <property type="entry name" value="hypD"/>
    <property type="match status" value="1"/>
</dbReference>
<dbReference type="EMBL" id="FQUG01000016">
    <property type="protein sequence ID" value="SHF36073.1"/>
    <property type="molecule type" value="Genomic_DNA"/>
</dbReference>
<sequence>MTEKVDLHVLGRELLAGIKKNIESLGRTVRYMEVCGTHTVSIFRAGLRQILPESVELVSGPGCPVCVTPDIYMDTAIAYAKQEDVIITTFGDMLKVPGSKSSLSEAMAEGADIRVVYSPLDSLPIAKENPNKKVIFLAVGFETTAPTAAAVVIAAKEQGIENFYVLSAQKLVPPAMKSLLADPEMRIDGFLLPGHVAVVTGTDDFAFLADEYKLPGVVAGFEPLEILRAVYRLTQMTVSGEAKVLNEYGKVVRAEGNPAARKILDMVYEPADSEWRGLGMIPASGLQVKKEWREYDISFVRPLDIPRVEKNTACRCGEVLSGKVTPHDCPLFGKACVPEHSIGPCMVSVEGVCAAWYKYGGGKFQYGK</sequence>
<dbReference type="PANTHER" id="PTHR30149">
    <property type="entry name" value="HYDROGENASE PROTEIN ASSEMBLY PROTEIN HYPD"/>
    <property type="match status" value="1"/>
</dbReference>
<dbReference type="PIRSF" id="PIRSF005622">
    <property type="entry name" value="Hydrgn_mat_hypD"/>
    <property type="match status" value="1"/>
</dbReference>
<evidence type="ECO:0000256" key="1">
    <source>
        <dbReference type="ARBA" id="ARBA00007888"/>
    </source>
</evidence>
<keyword evidence="3" id="KW-0408">Iron</keyword>
<dbReference type="GO" id="GO:0005506">
    <property type="term" value="F:iron ion binding"/>
    <property type="evidence" value="ECO:0007669"/>
    <property type="project" value="TreeGrafter"/>
</dbReference>
<name>A0A1M5B0U0_9FIRM</name>
<dbReference type="STRING" id="1123243.SAMN02745190_02480"/>